<evidence type="ECO:0000256" key="3">
    <source>
        <dbReference type="ARBA" id="ARBA00012438"/>
    </source>
</evidence>
<evidence type="ECO:0000256" key="7">
    <source>
        <dbReference type="ARBA" id="ARBA00022679"/>
    </source>
</evidence>
<dbReference type="PRINTS" id="PR00344">
    <property type="entry name" value="BCTRLSENSOR"/>
</dbReference>
<gene>
    <name evidence="16" type="primary">dctB_9</name>
    <name evidence="16" type="ORF">GALL_501590</name>
</gene>
<sequence>MAARTRELSTAVDQLRDEVAERLEAEAALKKAQADLIRAGKLSALGQMSAGISHELNQPLMAIRSYAENGTAFIARGQPEIAGENLDRISDLARRMGRIIRNLRAFARQEVEGVSDVDLVGVIDAVLEITQTRMTHEEVTLDYSPPSSPVMVRGGEVRLQQVVLNLVSNALDAMAGRADRRLTLRIVAEGATTRLSVRDTGAGIAEPERMFDPFYSTKEVGQAEGMGLGLSISYAIIESFGGTIAGHNVEGGGAEFTVGLTAVQKSEAA</sequence>
<dbReference type="Gene3D" id="1.10.287.130">
    <property type="match status" value="1"/>
</dbReference>
<comment type="subcellular location">
    <subcellularLocation>
        <location evidence="2">Cell inner membrane</location>
        <topology evidence="2">Multi-pass membrane protein</topology>
    </subcellularLocation>
</comment>
<keyword evidence="9" id="KW-0547">Nucleotide-binding</keyword>
<dbReference type="SUPFAM" id="SSF55874">
    <property type="entry name" value="ATPase domain of HSP90 chaperone/DNA topoisomerase II/histidine kinase"/>
    <property type="match status" value="1"/>
</dbReference>
<dbReference type="InterPro" id="IPR003661">
    <property type="entry name" value="HisK_dim/P_dom"/>
</dbReference>
<evidence type="ECO:0000256" key="11">
    <source>
        <dbReference type="ARBA" id="ARBA00022840"/>
    </source>
</evidence>
<dbReference type="Gene3D" id="3.30.565.10">
    <property type="entry name" value="Histidine kinase-like ATPase, C-terminal domain"/>
    <property type="match status" value="1"/>
</dbReference>
<dbReference type="PANTHER" id="PTHR43065">
    <property type="entry name" value="SENSOR HISTIDINE KINASE"/>
    <property type="match status" value="1"/>
</dbReference>
<dbReference type="AlphaFoldDB" id="A0A1J5PXA8"/>
<accession>A0A1J5PXA8</accession>
<keyword evidence="7 16" id="KW-0808">Transferase</keyword>
<organism evidence="16">
    <name type="scientific">mine drainage metagenome</name>
    <dbReference type="NCBI Taxonomy" id="410659"/>
    <lineage>
        <taxon>unclassified sequences</taxon>
        <taxon>metagenomes</taxon>
        <taxon>ecological metagenomes</taxon>
    </lineage>
</organism>
<keyword evidence="5" id="KW-0997">Cell inner membrane</keyword>
<evidence type="ECO:0000256" key="1">
    <source>
        <dbReference type="ARBA" id="ARBA00000085"/>
    </source>
</evidence>
<evidence type="ECO:0000256" key="14">
    <source>
        <dbReference type="ARBA" id="ARBA00023136"/>
    </source>
</evidence>
<keyword evidence="13" id="KW-0902">Two-component regulatory system</keyword>
<keyword evidence="11" id="KW-0067">ATP-binding</keyword>
<evidence type="ECO:0000259" key="15">
    <source>
        <dbReference type="PROSITE" id="PS50109"/>
    </source>
</evidence>
<dbReference type="InterPro" id="IPR004358">
    <property type="entry name" value="Sig_transdc_His_kin-like_C"/>
</dbReference>
<keyword evidence="14" id="KW-0472">Membrane</keyword>
<dbReference type="Pfam" id="PF02518">
    <property type="entry name" value="HATPase_c"/>
    <property type="match status" value="1"/>
</dbReference>
<comment type="catalytic activity">
    <reaction evidence="1">
        <text>ATP + protein L-histidine = ADP + protein N-phospho-L-histidine.</text>
        <dbReference type="EC" id="2.7.13.3"/>
    </reaction>
</comment>
<evidence type="ECO:0000256" key="8">
    <source>
        <dbReference type="ARBA" id="ARBA00022692"/>
    </source>
</evidence>
<dbReference type="GO" id="GO:0005524">
    <property type="term" value="F:ATP binding"/>
    <property type="evidence" value="ECO:0007669"/>
    <property type="project" value="UniProtKB-KW"/>
</dbReference>
<dbReference type="SUPFAM" id="SSF47384">
    <property type="entry name" value="Homodimeric domain of signal transducing histidine kinase"/>
    <property type="match status" value="1"/>
</dbReference>
<dbReference type="FunFam" id="1.10.287.130:FF:000049">
    <property type="entry name" value="C4-dicarboxylate transport sensor protein DctB"/>
    <property type="match status" value="1"/>
</dbReference>
<evidence type="ECO:0000256" key="10">
    <source>
        <dbReference type="ARBA" id="ARBA00022777"/>
    </source>
</evidence>
<keyword evidence="12" id="KW-1133">Transmembrane helix</keyword>
<dbReference type="GO" id="GO:0000155">
    <property type="term" value="F:phosphorelay sensor kinase activity"/>
    <property type="evidence" value="ECO:0007669"/>
    <property type="project" value="InterPro"/>
</dbReference>
<evidence type="ECO:0000256" key="9">
    <source>
        <dbReference type="ARBA" id="ARBA00022741"/>
    </source>
</evidence>
<dbReference type="Pfam" id="PF00512">
    <property type="entry name" value="HisKA"/>
    <property type="match status" value="1"/>
</dbReference>
<evidence type="ECO:0000256" key="12">
    <source>
        <dbReference type="ARBA" id="ARBA00022989"/>
    </source>
</evidence>
<dbReference type="EMBL" id="MLJW01005422">
    <property type="protein sequence ID" value="OIQ68253.1"/>
    <property type="molecule type" value="Genomic_DNA"/>
</dbReference>
<dbReference type="InterPro" id="IPR036097">
    <property type="entry name" value="HisK_dim/P_sf"/>
</dbReference>
<evidence type="ECO:0000313" key="16">
    <source>
        <dbReference type="EMBL" id="OIQ68253.1"/>
    </source>
</evidence>
<feature type="domain" description="Histidine kinase" evidence="15">
    <location>
        <begin position="51"/>
        <end position="264"/>
    </location>
</feature>
<reference evidence="16" key="1">
    <citation type="submission" date="2016-10" db="EMBL/GenBank/DDBJ databases">
        <title>Sequence of Gallionella enrichment culture.</title>
        <authorList>
            <person name="Poehlein A."/>
            <person name="Muehling M."/>
            <person name="Daniel R."/>
        </authorList>
    </citation>
    <scope>NUCLEOTIDE SEQUENCE</scope>
</reference>
<keyword evidence="6" id="KW-0597">Phosphoprotein</keyword>
<dbReference type="PANTHER" id="PTHR43065:SF46">
    <property type="entry name" value="C4-DICARBOXYLATE TRANSPORT SENSOR PROTEIN DCTB"/>
    <property type="match status" value="1"/>
</dbReference>
<dbReference type="CDD" id="cd00082">
    <property type="entry name" value="HisKA"/>
    <property type="match status" value="1"/>
</dbReference>
<dbReference type="InterPro" id="IPR005467">
    <property type="entry name" value="His_kinase_dom"/>
</dbReference>
<keyword evidence="10" id="KW-0418">Kinase</keyword>
<evidence type="ECO:0000256" key="2">
    <source>
        <dbReference type="ARBA" id="ARBA00004429"/>
    </source>
</evidence>
<evidence type="ECO:0000256" key="13">
    <source>
        <dbReference type="ARBA" id="ARBA00023012"/>
    </source>
</evidence>
<dbReference type="SMART" id="SM00387">
    <property type="entry name" value="HATPase_c"/>
    <property type="match status" value="1"/>
</dbReference>
<protein>
    <recommendedName>
        <fullName evidence="3">histidine kinase</fullName>
        <ecNumber evidence="3">2.7.13.3</ecNumber>
    </recommendedName>
</protein>
<comment type="caution">
    <text evidence="16">The sequence shown here is derived from an EMBL/GenBank/DDBJ whole genome shotgun (WGS) entry which is preliminary data.</text>
</comment>
<keyword evidence="8" id="KW-0812">Transmembrane</keyword>
<proteinExistence type="predicted"/>
<dbReference type="InterPro" id="IPR003594">
    <property type="entry name" value="HATPase_dom"/>
</dbReference>
<name>A0A1J5PXA8_9ZZZZ</name>
<evidence type="ECO:0000256" key="4">
    <source>
        <dbReference type="ARBA" id="ARBA00022475"/>
    </source>
</evidence>
<keyword evidence="4" id="KW-1003">Cell membrane</keyword>
<dbReference type="EC" id="2.7.13.3" evidence="3"/>
<evidence type="ECO:0000256" key="5">
    <source>
        <dbReference type="ARBA" id="ARBA00022519"/>
    </source>
</evidence>
<dbReference type="SMART" id="SM00388">
    <property type="entry name" value="HisKA"/>
    <property type="match status" value="1"/>
</dbReference>
<dbReference type="InterPro" id="IPR036890">
    <property type="entry name" value="HATPase_C_sf"/>
</dbReference>
<dbReference type="PROSITE" id="PS50109">
    <property type="entry name" value="HIS_KIN"/>
    <property type="match status" value="1"/>
</dbReference>
<evidence type="ECO:0000256" key="6">
    <source>
        <dbReference type="ARBA" id="ARBA00022553"/>
    </source>
</evidence>
<dbReference type="GO" id="GO:0005886">
    <property type="term" value="C:plasma membrane"/>
    <property type="evidence" value="ECO:0007669"/>
    <property type="project" value="UniProtKB-SubCell"/>
</dbReference>